<dbReference type="Proteomes" id="UP000054359">
    <property type="component" value="Unassembled WGS sequence"/>
</dbReference>
<accession>A0A087SVB5</accession>
<protein>
    <submittedName>
        <fullName evidence="2">Putative RNA-directed DNA polymerase from transposon BS</fullName>
    </submittedName>
</protein>
<gene>
    <name evidence="2" type="ORF">X975_13248</name>
</gene>
<feature type="signal peptide" evidence="1">
    <location>
        <begin position="1"/>
        <end position="16"/>
    </location>
</feature>
<dbReference type="GO" id="GO:0003964">
    <property type="term" value="F:RNA-directed DNA polymerase activity"/>
    <property type="evidence" value="ECO:0007669"/>
    <property type="project" value="UniProtKB-KW"/>
</dbReference>
<sequence>MYLTLIRPIMLYAVSAWETANKTDRAHLDVLQNKILTTIMNIPWFVRNVQIQNDLQIKSMHEQILIISCNFFESL</sequence>
<dbReference type="EMBL" id="KK112135">
    <property type="protein sequence ID" value="KFM56804.1"/>
    <property type="molecule type" value="Genomic_DNA"/>
</dbReference>
<keyword evidence="1" id="KW-0732">Signal</keyword>
<evidence type="ECO:0000313" key="3">
    <source>
        <dbReference type="Proteomes" id="UP000054359"/>
    </source>
</evidence>
<name>A0A087SVB5_STEMI</name>
<keyword evidence="2" id="KW-0808">Transferase</keyword>
<dbReference type="OMA" id="TIMNIPW"/>
<keyword evidence="2" id="KW-0548">Nucleotidyltransferase</keyword>
<reference evidence="2 3" key="1">
    <citation type="submission" date="2013-11" db="EMBL/GenBank/DDBJ databases">
        <title>Genome sequencing of Stegodyphus mimosarum.</title>
        <authorList>
            <person name="Bechsgaard J."/>
        </authorList>
    </citation>
    <scope>NUCLEOTIDE SEQUENCE [LARGE SCALE GENOMIC DNA]</scope>
</reference>
<keyword evidence="2" id="KW-0695">RNA-directed DNA polymerase</keyword>
<evidence type="ECO:0000256" key="1">
    <source>
        <dbReference type="SAM" id="SignalP"/>
    </source>
</evidence>
<proteinExistence type="predicted"/>
<evidence type="ECO:0000313" key="2">
    <source>
        <dbReference type="EMBL" id="KFM56804.1"/>
    </source>
</evidence>
<keyword evidence="3" id="KW-1185">Reference proteome</keyword>
<dbReference type="OrthoDB" id="415068at2759"/>
<dbReference type="AlphaFoldDB" id="A0A087SVB5"/>
<organism evidence="2 3">
    <name type="scientific">Stegodyphus mimosarum</name>
    <name type="common">African social velvet spider</name>
    <dbReference type="NCBI Taxonomy" id="407821"/>
    <lineage>
        <taxon>Eukaryota</taxon>
        <taxon>Metazoa</taxon>
        <taxon>Ecdysozoa</taxon>
        <taxon>Arthropoda</taxon>
        <taxon>Chelicerata</taxon>
        <taxon>Arachnida</taxon>
        <taxon>Araneae</taxon>
        <taxon>Araneomorphae</taxon>
        <taxon>Entelegynae</taxon>
        <taxon>Eresoidea</taxon>
        <taxon>Eresidae</taxon>
        <taxon>Stegodyphus</taxon>
    </lineage>
</organism>
<feature type="non-terminal residue" evidence="2">
    <location>
        <position position="75"/>
    </location>
</feature>
<feature type="chain" id="PRO_5001829139" evidence="1">
    <location>
        <begin position="17"/>
        <end position="75"/>
    </location>
</feature>